<reference evidence="2 3" key="1">
    <citation type="submission" date="2019-03" db="EMBL/GenBank/DDBJ databases">
        <title>Genomic Encyclopedia of Type Strains, Phase III (KMG-III): the genomes of soil and plant-associated and newly described type strains.</title>
        <authorList>
            <person name="Whitman W."/>
        </authorList>
    </citation>
    <scope>NUCLEOTIDE SEQUENCE [LARGE SCALE GENOMIC DNA]</scope>
    <source>
        <strain evidence="2 3">VKM Ac-2527</strain>
    </source>
</reference>
<organism evidence="2 3">
    <name type="scientific">Kribbella caucasensis</name>
    <dbReference type="NCBI Taxonomy" id="2512215"/>
    <lineage>
        <taxon>Bacteria</taxon>
        <taxon>Bacillati</taxon>
        <taxon>Actinomycetota</taxon>
        <taxon>Actinomycetes</taxon>
        <taxon>Propionibacteriales</taxon>
        <taxon>Kribbellaceae</taxon>
        <taxon>Kribbella</taxon>
    </lineage>
</organism>
<protein>
    <recommendedName>
        <fullName evidence="4">Sodium:proton antiporter</fullName>
    </recommendedName>
</protein>
<name>A0A4R6K789_9ACTN</name>
<accession>A0A4R6K789</accession>
<dbReference type="RefSeq" id="WP_133802730.1">
    <property type="nucleotide sequence ID" value="NZ_SNWQ01000013.1"/>
</dbReference>
<dbReference type="AlphaFoldDB" id="A0A4R6K789"/>
<feature type="transmembrane region" description="Helical" evidence="1">
    <location>
        <begin position="34"/>
        <end position="52"/>
    </location>
</feature>
<keyword evidence="1" id="KW-0812">Transmembrane</keyword>
<evidence type="ECO:0008006" key="4">
    <source>
        <dbReference type="Google" id="ProtNLM"/>
    </source>
</evidence>
<evidence type="ECO:0000313" key="2">
    <source>
        <dbReference type="EMBL" id="TDO45397.1"/>
    </source>
</evidence>
<evidence type="ECO:0000313" key="3">
    <source>
        <dbReference type="Proteomes" id="UP000295388"/>
    </source>
</evidence>
<gene>
    <name evidence="2" type="ORF">EV643_113170</name>
</gene>
<proteinExistence type="predicted"/>
<keyword evidence="1" id="KW-1133">Transmembrane helix</keyword>
<feature type="transmembrane region" description="Helical" evidence="1">
    <location>
        <begin position="64"/>
        <end position="86"/>
    </location>
</feature>
<dbReference type="OrthoDB" id="3625784at2"/>
<dbReference type="EMBL" id="SNWQ01000013">
    <property type="protein sequence ID" value="TDO45397.1"/>
    <property type="molecule type" value="Genomic_DNA"/>
</dbReference>
<comment type="caution">
    <text evidence="2">The sequence shown here is derived from an EMBL/GenBank/DDBJ whole genome shotgun (WGS) entry which is preliminary data.</text>
</comment>
<keyword evidence="1" id="KW-0472">Membrane</keyword>
<keyword evidence="3" id="KW-1185">Reference proteome</keyword>
<evidence type="ECO:0000256" key="1">
    <source>
        <dbReference type="SAM" id="Phobius"/>
    </source>
</evidence>
<sequence length="172" mass="19019">MSEERSTAHYDRQGEDKRQRLDRQWNELLQELRLAQTGTQILFAFLLTIAFQNRFQDADSFTHAVYAGTLIAAALAAGLLLAPVSFHRLVFQQQLRDQLIAVAHHLANGGLALLVIAMSGGVLLALDAVLSRTAAIVVVALVLAWFVAFWYLLPEYVRRTSTSRGPRSGSGE</sequence>
<dbReference type="Pfam" id="PF19853">
    <property type="entry name" value="DUF6328"/>
    <property type="match status" value="1"/>
</dbReference>
<feature type="transmembrane region" description="Helical" evidence="1">
    <location>
        <begin position="106"/>
        <end position="126"/>
    </location>
</feature>
<dbReference type="InterPro" id="IPR046291">
    <property type="entry name" value="DUF6328"/>
</dbReference>
<dbReference type="Proteomes" id="UP000295388">
    <property type="component" value="Unassembled WGS sequence"/>
</dbReference>
<feature type="transmembrane region" description="Helical" evidence="1">
    <location>
        <begin position="133"/>
        <end position="153"/>
    </location>
</feature>